<evidence type="ECO:0000256" key="2">
    <source>
        <dbReference type="ARBA" id="ARBA00022741"/>
    </source>
</evidence>
<dbReference type="InterPro" id="IPR020568">
    <property type="entry name" value="Ribosomal_Su5_D2-typ_SF"/>
</dbReference>
<feature type="binding site" evidence="5">
    <location>
        <position position="52"/>
    </location>
    <ligand>
        <name>ATP</name>
        <dbReference type="ChEBI" id="CHEBI:30616"/>
    </ligand>
</feature>
<dbReference type="GO" id="GO:0051082">
    <property type="term" value="F:unfolded protein binding"/>
    <property type="evidence" value="ECO:0007669"/>
    <property type="project" value="InterPro"/>
</dbReference>
<dbReference type="SUPFAM" id="SSF54211">
    <property type="entry name" value="Ribosomal protein S5 domain 2-like"/>
    <property type="match status" value="1"/>
</dbReference>
<keyword evidence="2 5" id="KW-0547">Nucleotide-binding</keyword>
<protein>
    <submittedName>
        <fullName evidence="6">ATPase/histidine kinase/DNA gyrase B/HSP90 domain protein</fullName>
    </submittedName>
</protein>
<dbReference type="Pfam" id="PF13589">
    <property type="entry name" value="HATPase_c_3"/>
    <property type="match status" value="1"/>
</dbReference>
<dbReference type="GO" id="GO:0016301">
    <property type="term" value="F:kinase activity"/>
    <property type="evidence" value="ECO:0007669"/>
    <property type="project" value="UniProtKB-KW"/>
</dbReference>
<feature type="binding site" evidence="5">
    <location>
        <position position="56"/>
    </location>
    <ligand>
        <name>ATP</name>
        <dbReference type="ChEBI" id="CHEBI:30616"/>
    </ligand>
</feature>
<keyword evidence="4" id="KW-0143">Chaperone</keyword>
<sequence>MIQWLSIDRNTEQDEKGDRTMSDTYHFQVNLGGMLDVLSNHLYKSPDVFLRELLQNGVDAVTLRQKSQPDWNRGKLTITVEPGRRLIFRDNGAGLSEEGIHRFLAVIGQSSKTELVNGQIPEDYIGRFGIGLLSCFMVSDSIVVHTRPAAGGEAHVWTGLPDGTYTLEPLEECPVGTAVILTAKHGMEHYFQPRKVAELVRYYGLALPVPVYLSGDPERLNSIPADFSGVSRSQLLSFGEWLFEEDFLEAIPIQTPHISGVAYVLPYRTAPSAKGRHRIYLKQMLLTERGDTLLPPWAFFLQCFLNTRGLRPTASREDFYEDRALSEAREEFAAAVRRHLAQLAEEDPDRLRGIVSVHAEAIKAMAVWDEELFRLFIDYLNFETSEGVMTGAALKRAGEAVWVHSVPKFKQLKPIFMAQGRLLICTGYASDQELIQAMAERFGLPFQPLHEEEMFDTLEDVTAAERQRGERLLRAADEALFPFECQAKLRRFLPADLPVLYAMSDEVQFLRQLQTAQENSSGIFSGALASMLSGVEERPLATLYLNLNSPIVRRLVTTADPELLESMARVLYVQALLAGGHPLRGGELKTMNQALLALLEHTAGI</sequence>
<organism evidence="6 7">
    <name type="scientific">Flavonifractor plautii ATCC 29863</name>
    <dbReference type="NCBI Taxonomy" id="411475"/>
    <lineage>
        <taxon>Bacteria</taxon>
        <taxon>Bacillati</taxon>
        <taxon>Bacillota</taxon>
        <taxon>Clostridia</taxon>
        <taxon>Eubacteriales</taxon>
        <taxon>Oscillospiraceae</taxon>
        <taxon>Flavonifractor</taxon>
    </lineage>
</organism>
<accession>G9YNV7</accession>
<dbReference type="NCBIfam" id="NF010683">
    <property type="entry name" value="PRK14083.1"/>
    <property type="match status" value="1"/>
</dbReference>
<dbReference type="PANTHER" id="PTHR11528">
    <property type="entry name" value="HEAT SHOCK PROTEIN 90 FAMILY MEMBER"/>
    <property type="match status" value="1"/>
</dbReference>
<keyword evidence="3 5" id="KW-0067">ATP-binding</keyword>
<gene>
    <name evidence="6" type="ORF">HMPREF0372_01185</name>
</gene>
<dbReference type="GO" id="GO:0016887">
    <property type="term" value="F:ATP hydrolysis activity"/>
    <property type="evidence" value="ECO:0007669"/>
    <property type="project" value="InterPro"/>
</dbReference>
<comment type="caution">
    <text evidence="6">The sequence shown here is derived from an EMBL/GenBank/DDBJ whole genome shotgun (WGS) entry which is preliminary data.</text>
</comment>
<dbReference type="PRINTS" id="PR00775">
    <property type="entry name" value="HEATSHOCK90"/>
</dbReference>
<dbReference type="InterPro" id="IPR036890">
    <property type="entry name" value="HATPase_C_sf"/>
</dbReference>
<dbReference type="PIRSF" id="PIRSF002583">
    <property type="entry name" value="Hsp90"/>
    <property type="match status" value="1"/>
</dbReference>
<dbReference type="InterPro" id="IPR020575">
    <property type="entry name" value="Hsp90_N"/>
</dbReference>
<name>G9YNV7_FLAPL</name>
<proteinExistence type="inferred from homology"/>
<dbReference type="HOGENOM" id="CLU_028672_0_0_9"/>
<dbReference type="Gene3D" id="3.30.565.10">
    <property type="entry name" value="Histidine kinase-like ATPase, C-terminal domain"/>
    <property type="match status" value="1"/>
</dbReference>
<dbReference type="InterPro" id="IPR001404">
    <property type="entry name" value="Hsp90_fam"/>
</dbReference>
<feature type="binding site" evidence="5">
    <location>
        <position position="90"/>
    </location>
    <ligand>
        <name>ATP</name>
        <dbReference type="ChEBI" id="CHEBI:30616"/>
    </ligand>
</feature>
<reference evidence="6 7" key="1">
    <citation type="submission" date="2011-08" db="EMBL/GenBank/DDBJ databases">
        <authorList>
            <person name="Weinstock G."/>
            <person name="Sodergren E."/>
            <person name="Clifton S."/>
            <person name="Fulton L."/>
            <person name="Fulton B."/>
            <person name="Courtney L."/>
            <person name="Fronick C."/>
            <person name="Harrison M."/>
            <person name="Strong C."/>
            <person name="Farmer C."/>
            <person name="Delahaunty K."/>
            <person name="Markovic C."/>
            <person name="Hall O."/>
            <person name="Minx P."/>
            <person name="Tomlinson C."/>
            <person name="Mitreva M."/>
            <person name="Hou S."/>
            <person name="Chen J."/>
            <person name="Wollam A."/>
            <person name="Pepin K.H."/>
            <person name="Johnson M."/>
            <person name="Bhonagiri V."/>
            <person name="Zhang X."/>
            <person name="Suruliraj S."/>
            <person name="Warren W."/>
            <person name="Chinwalla A."/>
            <person name="Mardis E.R."/>
            <person name="Wilson R.K."/>
        </authorList>
    </citation>
    <scope>NUCLEOTIDE SEQUENCE [LARGE SCALE GENOMIC DNA]</scope>
    <source>
        <strain evidence="6 7">ATCC 29863</strain>
    </source>
</reference>
<feature type="binding site" evidence="5">
    <location>
        <position position="177"/>
    </location>
    <ligand>
        <name>ATP</name>
        <dbReference type="ChEBI" id="CHEBI:30616"/>
    </ligand>
</feature>
<evidence type="ECO:0000313" key="6">
    <source>
        <dbReference type="EMBL" id="EHM53107.1"/>
    </source>
</evidence>
<evidence type="ECO:0000256" key="1">
    <source>
        <dbReference type="ARBA" id="ARBA00008239"/>
    </source>
</evidence>
<dbReference type="SUPFAM" id="SSF110942">
    <property type="entry name" value="HSP90 C-terminal domain"/>
    <property type="match status" value="1"/>
</dbReference>
<dbReference type="Gene3D" id="3.30.230.80">
    <property type="match status" value="1"/>
</dbReference>
<dbReference type="GO" id="GO:0005524">
    <property type="term" value="F:ATP binding"/>
    <property type="evidence" value="ECO:0007669"/>
    <property type="project" value="UniProtKB-KW"/>
</dbReference>
<keyword evidence="6" id="KW-0418">Kinase</keyword>
<evidence type="ECO:0000256" key="5">
    <source>
        <dbReference type="PIRSR" id="PIRSR002583-1"/>
    </source>
</evidence>
<evidence type="ECO:0000313" key="7">
    <source>
        <dbReference type="Proteomes" id="UP000004459"/>
    </source>
</evidence>
<dbReference type="InterPro" id="IPR037196">
    <property type="entry name" value="HSP90_C"/>
</dbReference>
<evidence type="ECO:0000256" key="3">
    <source>
        <dbReference type="ARBA" id="ARBA00022840"/>
    </source>
</evidence>
<evidence type="ECO:0000256" key="4">
    <source>
        <dbReference type="ARBA" id="ARBA00023186"/>
    </source>
</evidence>
<dbReference type="AlphaFoldDB" id="G9YNV7"/>
<comment type="similarity">
    <text evidence="1">Belongs to the heat shock protein 90 family.</text>
</comment>
<dbReference type="SUPFAM" id="SSF55874">
    <property type="entry name" value="ATPase domain of HSP90 chaperone/DNA topoisomerase II/histidine kinase"/>
    <property type="match status" value="1"/>
</dbReference>
<dbReference type="GO" id="GO:0140662">
    <property type="term" value="F:ATP-dependent protein folding chaperone"/>
    <property type="evidence" value="ECO:0007669"/>
    <property type="project" value="InterPro"/>
</dbReference>
<dbReference type="EMBL" id="AGCK01000084">
    <property type="protein sequence ID" value="EHM53107.1"/>
    <property type="molecule type" value="Genomic_DNA"/>
</dbReference>
<keyword evidence="6" id="KW-0808">Transferase</keyword>
<dbReference type="Proteomes" id="UP000004459">
    <property type="component" value="Unassembled WGS sequence"/>
</dbReference>
<dbReference type="PATRIC" id="fig|411475.3.peg.1025"/>